<feature type="transmembrane region" description="Helical" evidence="2">
    <location>
        <begin position="193"/>
        <end position="214"/>
    </location>
</feature>
<proteinExistence type="predicted"/>
<keyword evidence="2" id="KW-0472">Membrane</keyword>
<protein>
    <submittedName>
        <fullName evidence="3">Uncharacterized protein</fullName>
    </submittedName>
</protein>
<dbReference type="AlphaFoldDB" id="A0A939PJ44"/>
<evidence type="ECO:0000256" key="2">
    <source>
        <dbReference type="SAM" id="Phobius"/>
    </source>
</evidence>
<keyword evidence="4" id="KW-1185">Reference proteome</keyword>
<dbReference type="RefSeq" id="WP_208261244.1">
    <property type="nucleotide sequence ID" value="NZ_JAGEOJ010000019.1"/>
</dbReference>
<keyword evidence="2" id="KW-1133">Transmembrane helix</keyword>
<gene>
    <name evidence="3" type="ORF">J4573_39460</name>
</gene>
<dbReference type="EMBL" id="JAGEOJ010000019">
    <property type="protein sequence ID" value="MBO2453227.1"/>
    <property type="molecule type" value="Genomic_DNA"/>
</dbReference>
<dbReference type="Proteomes" id="UP000669179">
    <property type="component" value="Unassembled WGS sequence"/>
</dbReference>
<keyword evidence="2" id="KW-0812">Transmembrane</keyword>
<evidence type="ECO:0000313" key="4">
    <source>
        <dbReference type="Proteomes" id="UP000669179"/>
    </source>
</evidence>
<sequence length="383" mass="41465">MPAAFGEPRIQARAWCLLWSWAMAWSLVHAWHAGGSWHWFTQGSQVLFDDDPGTNLHLYARHPELQIGPLAFVVAAPMLLFQAGTARVVAIALMSTSGLVLLAGLWALVPPRRRSEARLLWAGATLLPVWAELATRAGHLDDVLALAFAVAAMRALVRGHPLLTGVFLAAAVDSKPWALAFAPMLLALPWRQWWKAAVVLVTGVLAAWLPFLLADPNTMAAARFTIRTSAFSGLRAMGFTDPATPPWDRPVQLLLGGVLGTLAVFRGRWPAVILLATGARILLDPKTYGYYTSGVLLGALAYDLMCGRSQWPRLTCLGLIMLYLPQVFPPAGNPFPPQLAGMLRVMYVAIAAGVVLLSPRRPDAERDKATDTTPTPRVPAPAS</sequence>
<comment type="caution">
    <text evidence="3">The sequence shown here is derived from an EMBL/GenBank/DDBJ whole genome shotgun (WGS) entry which is preliminary data.</text>
</comment>
<organism evidence="3 4">
    <name type="scientific">Actinomadura barringtoniae</name>
    <dbReference type="NCBI Taxonomy" id="1427535"/>
    <lineage>
        <taxon>Bacteria</taxon>
        <taxon>Bacillati</taxon>
        <taxon>Actinomycetota</taxon>
        <taxon>Actinomycetes</taxon>
        <taxon>Streptosporangiales</taxon>
        <taxon>Thermomonosporaceae</taxon>
        <taxon>Actinomadura</taxon>
    </lineage>
</organism>
<feature type="transmembrane region" description="Helical" evidence="2">
    <location>
        <begin position="340"/>
        <end position="358"/>
    </location>
</feature>
<evidence type="ECO:0000256" key="1">
    <source>
        <dbReference type="SAM" id="MobiDB-lite"/>
    </source>
</evidence>
<evidence type="ECO:0000313" key="3">
    <source>
        <dbReference type="EMBL" id="MBO2453227.1"/>
    </source>
</evidence>
<reference evidence="3" key="1">
    <citation type="submission" date="2021-03" db="EMBL/GenBank/DDBJ databases">
        <authorList>
            <person name="Kanchanasin P."/>
            <person name="Saeng-In P."/>
            <person name="Phongsopitanun W."/>
            <person name="Yuki M."/>
            <person name="Kudo T."/>
            <person name="Ohkuma M."/>
            <person name="Tanasupawat S."/>
        </authorList>
    </citation>
    <scope>NUCLEOTIDE SEQUENCE</scope>
    <source>
        <strain evidence="3">GKU 128</strain>
    </source>
</reference>
<accession>A0A939PJ44</accession>
<feature type="region of interest" description="Disordered" evidence="1">
    <location>
        <begin position="362"/>
        <end position="383"/>
    </location>
</feature>
<feature type="transmembrane region" description="Helical" evidence="2">
    <location>
        <begin position="88"/>
        <end position="109"/>
    </location>
</feature>
<name>A0A939PJ44_9ACTN</name>
<feature type="transmembrane region" description="Helical" evidence="2">
    <location>
        <begin position="311"/>
        <end position="328"/>
    </location>
</feature>